<dbReference type="AlphaFoldDB" id="A0A9P1FWG1"/>
<comment type="caution">
    <text evidence="6">The sequence shown here is derived from an EMBL/GenBank/DDBJ whole genome shotgun (WGS) entry which is preliminary data.</text>
</comment>
<dbReference type="SUPFAM" id="SSF54111">
    <property type="entry name" value="Urease, gamma-subunit"/>
    <property type="match status" value="1"/>
</dbReference>
<dbReference type="Gene3D" id="3.30.280.10">
    <property type="entry name" value="Urease, gamma-like subunit"/>
    <property type="match status" value="1"/>
</dbReference>
<name>A0A9P1FWG1_9DINO</name>
<keyword evidence="8" id="KW-1185">Reference proteome</keyword>
<comment type="pathway">
    <text evidence="1">Nitrogen metabolism; urea degradation; CO(2) and NH(3) from urea (urease route): step 1/1.</text>
</comment>
<dbReference type="SUPFAM" id="SSF51278">
    <property type="entry name" value="Urease, beta-subunit"/>
    <property type="match status" value="1"/>
</dbReference>
<dbReference type="Gene3D" id="3.30.230.70">
    <property type="entry name" value="GHMP Kinase, N-terminal domain"/>
    <property type="match status" value="1"/>
</dbReference>
<accession>A0A9P1FWG1</accession>
<dbReference type="InterPro" id="IPR027408">
    <property type="entry name" value="PNPase/RNase_PH_dom_sf"/>
</dbReference>
<dbReference type="SUPFAM" id="SSF55666">
    <property type="entry name" value="Ribonuclease PH domain 2-like"/>
    <property type="match status" value="1"/>
</dbReference>
<dbReference type="Pfam" id="PF00699">
    <property type="entry name" value="Urease_beta"/>
    <property type="match status" value="1"/>
</dbReference>
<dbReference type="EMBL" id="CAMXCT020001553">
    <property type="protein sequence ID" value="CAL1144473.1"/>
    <property type="molecule type" value="Genomic_DNA"/>
</dbReference>
<protein>
    <recommendedName>
        <fullName evidence="2">urease</fullName>
        <ecNumber evidence="2">3.5.1.5</ecNumber>
    </recommendedName>
</protein>
<dbReference type="Proteomes" id="UP001152797">
    <property type="component" value="Unassembled WGS sequence"/>
</dbReference>
<dbReference type="CDD" id="cd00390">
    <property type="entry name" value="Urease_gamma"/>
    <property type="match status" value="1"/>
</dbReference>
<dbReference type="Pfam" id="PF00547">
    <property type="entry name" value="Urease_gamma"/>
    <property type="match status" value="1"/>
</dbReference>
<dbReference type="Pfam" id="PF01138">
    <property type="entry name" value="RNase_PH"/>
    <property type="match status" value="1"/>
</dbReference>
<dbReference type="GO" id="GO:0016151">
    <property type="term" value="F:nickel cation binding"/>
    <property type="evidence" value="ECO:0007669"/>
    <property type="project" value="InterPro"/>
</dbReference>
<dbReference type="Gene3D" id="2.10.150.10">
    <property type="entry name" value="Urease, beta subunit"/>
    <property type="match status" value="1"/>
</dbReference>
<evidence type="ECO:0000256" key="1">
    <source>
        <dbReference type="ARBA" id="ARBA00004897"/>
    </source>
</evidence>
<dbReference type="NCBIfam" id="TIGR00192">
    <property type="entry name" value="urease_beta"/>
    <property type="match status" value="1"/>
</dbReference>
<dbReference type="InterPro" id="IPR002019">
    <property type="entry name" value="Urease_beta-like"/>
</dbReference>
<dbReference type="InterPro" id="IPR036345">
    <property type="entry name" value="ExoRNase_PH_dom2_sf"/>
</dbReference>
<dbReference type="SUPFAM" id="SSF54211">
    <property type="entry name" value="Ribosomal protein S5 domain 2-like"/>
    <property type="match status" value="1"/>
</dbReference>
<evidence type="ECO:0000313" key="8">
    <source>
        <dbReference type="Proteomes" id="UP001152797"/>
    </source>
</evidence>
<keyword evidence="3" id="KW-0378">Hydrolase</keyword>
<evidence type="ECO:0000256" key="2">
    <source>
        <dbReference type="ARBA" id="ARBA00012934"/>
    </source>
</evidence>
<dbReference type="GO" id="GO:0009039">
    <property type="term" value="F:urease activity"/>
    <property type="evidence" value="ECO:0007669"/>
    <property type="project" value="UniProtKB-EC"/>
</dbReference>
<feature type="domain" description="Exoribonuclease phosphorolytic" evidence="5">
    <location>
        <begin position="39"/>
        <end position="168"/>
    </location>
</feature>
<dbReference type="GO" id="GO:0043419">
    <property type="term" value="P:urea catabolic process"/>
    <property type="evidence" value="ECO:0007669"/>
    <property type="project" value="InterPro"/>
</dbReference>
<dbReference type="EMBL" id="CAMXCT010001553">
    <property type="protein sequence ID" value="CAI3991098.1"/>
    <property type="molecule type" value="Genomic_DNA"/>
</dbReference>
<proteinExistence type="predicted"/>
<dbReference type="GO" id="GO:0035550">
    <property type="term" value="C:urease complex"/>
    <property type="evidence" value="ECO:0007669"/>
    <property type="project" value="InterPro"/>
</dbReference>
<dbReference type="InterPro" id="IPR050069">
    <property type="entry name" value="Urease_subunit"/>
</dbReference>
<evidence type="ECO:0000313" key="6">
    <source>
        <dbReference type="EMBL" id="CAI3991098.1"/>
    </source>
</evidence>
<organism evidence="6">
    <name type="scientific">Cladocopium goreaui</name>
    <dbReference type="NCBI Taxonomy" id="2562237"/>
    <lineage>
        <taxon>Eukaryota</taxon>
        <taxon>Sar</taxon>
        <taxon>Alveolata</taxon>
        <taxon>Dinophyceae</taxon>
        <taxon>Suessiales</taxon>
        <taxon>Symbiodiniaceae</taxon>
        <taxon>Cladocopium</taxon>
    </lineage>
</organism>
<dbReference type="PANTHER" id="PTHR33569:SF1">
    <property type="entry name" value="UREASE"/>
    <property type="match status" value="1"/>
</dbReference>
<dbReference type="NCBIfam" id="NF009671">
    <property type="entry name" value="PRK13192.1"/>
    <property type="match status" value="1"/>
</dbReference>
<evidence type="ECO:0000259" key="5">
    <source>
        <dbReference type="Pfam" id="PF01138"/>
    </source>
</evidence>
<dbReference type="CDD" id="cd00407">
    <property type="entry name" value="Urease_beta"/>
    <property type="match status" value="1"/>
</dbReference>
<dbReference type="InterPro" id="IPR002026">
    <property type="entry name" value="Urease_gamma/gamma-beta_su"/>
</dbReference>
<dbReference type="InterPro" id="IPR020568">
    <property type="entry name" value="Ribosomal_Su5_D2-typ_SF"/>
</dbReference>
<dbReference type="NCBIfam" id="TIGR00193">
    <property type="entry name" value="urease_gam"/>
    <property type="match status" value="1"/>
</dbReference>
<dbReference type="NCBIfam" id="NF009682">
    <property type="entry name" value="PRK13203.1"/>
    <property type="match status" value="1"/>
</dbReference>
<dbReference type="InterPro" id="IPR001247">
    <property type="entry name" value="ExoRNase_PH_dom1"/>
</dbReference>
<evidence type="ECO:0000256" key="3">
    <source>
        <dbReference type="ARBA" id="ARBA00022801"/>
    </source>
</evidence>
<dbReference type="EC" id="3.5.1.5" evidence="2"/>
<evidence type="ECO:0000313" key="7">
    <source>
        <dbReference type="EMBL" id="CAL1144473.1"/>
    </source>
</evidence>
<sequence length="577" mass="63531">MALLGEPQPQRERQDFSAPLRYVPSAPAETPCRTRRNEETRPCQLRVNAVPNAAGSAYLEQGRTKIIATVYGPRQAERDRPQARSEGQLFVEMHFAPFCARDFSKEESEKRVVLYTSILQSTLESVILLERYGKTAFDVTLLVLEDDGAVLTSSLAAASLALADAKVEMRDLIAGATVHLAAASPKPALLLDCDRAEEQAMPERSAVLHLGLCPARGMLCLLHSVGPLPPEPFEQMVLLGKETAEAFGIEMRRCLQEQVQRRAEKKRARSFNELLEVDSAFLQEDEASCVLAADNIVEGRGAGDWRKMTARFDYASWVWTSSTVQRRGMKLTPRELDHLRLSQAGQLAQRRLARGLRLNHPEAIALLTSQMMEFIRDGESVATLMDLGKQLLGRRQVLPGVEKLIPDVQVEATFPDGTKLLTVHQPICNLDGDLGLALKGSFLPEPEYGLFGELEEDDVPGKVLAAEGSVELNAGRSLVELEVTNTGDRPIQVGSHYHFIETNKALVFDREKAYGRRLNVPSGSAVRFEPGDSKVVTLVEIAGKKRVAVGSWGFLLGPFSCHTATALRVSQRSLCPS</sequence>
<dbReference type="EMBL" id="CAMXCT030001553">
    <property type="protein sequence ID" value="CAL4778410.1"/>
    <property type="molecule type" value="Genomic_DNA"/>
</dbReference>
<dbReference type="PANTHER" id="PTHR33569">
    <property type="entry name" value="UREASE"/>
    <property type="match status" value="1"/>
</dbReference>
<feature type="region of interest" description="Disordered" evidence="4">
    <location>
        <begin position="1"/>
        <end position="39"/>
    </location>
</feature>
<dbReference type="InterPro" id="IPR036463">
    <property type="entry name" value="Urease_gamma_sf"/>
</dbReference>
<dbReference type="OrthoDB" id="27298at2759"/>
<dbReference type="NCBIfam" id="NF009712">
    <property type="entry name" value="PRK13241.1"/>
    <property type="match status" value="1"/>
</dbReference>
<gene>
    <name evidence="6" type="ORF">C1SCF055_LOCUS18030</name>
</gene>
<reference evidence="6" key="1">
    <citation type="submission" date="2022-10" db="EMBL/GenBank/DDBJ databases">
        <authorList>
            <person name="Chen Y."/>
            <person name="Dougan E. K."/>
            <person name="Chan C."/>
            <person name="Rhodes N."/>
            <person name="Thang M."/>
        </authorList>
    </citation>
    <scope>NUCLEOTIDE SEQUENCE</scope>
</reference>
<reference evidence="7" key="2">
    <citation type="submission" date="2024-04" db="EMBL/GenBank/DDBJ databases">
        <authorList>
            <person name="Chen Y."/>
            <person name="Shah S."/>
            <person name="Dougan E. K."/>
            <person name="Thang M."/>
            <person name="Chan C."/>
        </authorList>
    </citation>
    <scope>NUCLEOTIDE SEQUENCE [LARGE SCALE GENOMIC DNA]</scope>
</reference>
<evidence type="ECO:0000256" key="4">
    <source>
        <dbReference type="SAM" id="MobiDB-lite"/>
    </source>
</evidence>
<dbReference type="InterPro" id="IPR036461">
    <property type="entry name" value="Urease_betasu_sf"/>
</dbReference>
<dbReference type="FunFam" id="3.30.280.10:FF:000001">
    <property type="entry name" value="Urease subunit alpha"/>
    <property type="match status" value="1"/>
</dbReference>